<organism evidence="5 6">
    <name type="scientific">Neotamlana laminarinivorans</name>
    <dbReference type="NCBI Taxonomy" id="2883124"/>
    <lineage>
        <taxon>Bacteria</taxon>
        <taxon>Pseudomonadati</taxon>
        <taxon>Bacteroidota</taxon>
        <taxon>Flavobacteriia</taxon>
        <taxon>Flavobacteriales</taxon>
        <taxon>Flavobacteriaceae</taxon>
        <taxon>Neotamlana</taxon>
    </lineage>
</organism>
<feature type="domain" description="Imelysin-like" evidence="4">
    <location>
        <begin position="45"/>
        <end position="322"/>
    </location>
</feature>
<dbReference type="Pfam" id="PF09375">
    <property type="entry name" value="Peptidase_M75"/>
    <property type="match status" value="1"/>
</dbReference>
<keyword evidence="2 3" id="KW-0732">Signal</keyword>
<accession>A0A9X1I3F7</accession>
<dbReference type="InterPro" id="IPR038352">
    <property type="entry name" value="Imelysin_sf"/>
</dbReference>
<comment type="subcellular location">
    <subcellularLocation>
        <location evidence="1">Cell envelope</location>
    </subcellularLocation>
</comment>
<dbReference type="EMBL" id="JAJAPW010000007">
    <property type="protein sequence ID" value="MCB4799953.1"/>
    <property type="molecule type" value="Genomic_DNA"/>
</dbReference>
<gene>
    <name evidence="5" type="ORF">LG649_13955</name>
</gene>
<comment type="caution">
    <text evidence="5">The sequence shown here is derived from an EMBL/GenBank/DDBJ whole genome shotgun (WGS) entry which is preliminary data.</text>
</comment>
<proteinExistence type="predicted"/>
<feature type="signal peptide" evidence="3">
    <location>
        <begin position="1"/>
        <end position="19"/>
    </location>
</feature>
<evidence type="ECO:0000313" key="5">
    <source>
        <dbReference type="EMBL" id="MCB4799953.1"/>
    </source>
</evidence>
<evidence type="ECO:0000256" key="1">
    <source>
        <dbReference type="ARBA" id="ARBA00004196"/>
    </source>
</evidence>
<sequence>MKKLIFSILALAILVIACKKDDDNSESAITTFHNNYYNENIYPALTTFKAQVELQVSLSETFQTTPTKENFISLQNQWLATTEAFAKVRPYNVLAVKSLFYDIIIYNFPVTPSVIETNIEEQTTYDATYFSTKSTVSKGLGALEYLLYNEQDEATALSLLQNDTFRVDYLLGVTTEVLNQTNNLVDFWELNYKNTFINLTDVSCTENARCLAFNQLINVIDVIRVTKLGKPSGLESSSSATVTDLEAYRSGQSLNLIKSELEEVQNAYALSSANFANIVDDIAGNTELSDNIDASFTNIFTYINNIDSSLYDAILNNDENVELLYNELYTLVVYFSVDGASTLSISVLATDNDGD</sequence>
<keyword evidence="6" id="KW-1185">Reference proteome</keyword>
<dbReference type="CDD" id="cd14659">
    <property type="entry name" value="Imelysin-like_IPPA"/>
    <property type="match status" value="1"/>
</dbReference>
<reference evidence="5" key="1">
    <citation type="submission" date="2021-10" db="EMBL/GenBank/DDBJ databases">
        <title>Tamlana sargassums sp. nov., and Tamlana laminarinivorans sp. nov., two new bacteria isolated from the brown alga.</title>
        <authorList>
            <person name="Li J."/>
        </authorList>
    </citation>
    <scope>NUCLEOTIDE SEQUENCE</scope>
    <source>
        <strain evidence="5">PT2-4</strain>
    </source>
</reference>
<dbReference type="GO" id="GO:0030313">
    <property type="term" value="C:cell envelope"/>
    <property type="evidence" value="ECO:0007669"/>
    <property type="project" value="UniProtKB-SubCell"/>
</dbReference>
<dbReference type="Gene3D" id="1.20.1420.20">
    <property type="entry name" value="M75 peptidase, HXXE motif"/>
    <property type="match status" value="1"/>
</dbReference>
<protein>
    <submittedName>
        <fullName evidence="5">Imelysin family protein</fullName>
    </submittedName>
</protein>
<dbReference type="InterPro" id="IPR034984">
    <property type="entry name" value="Imelysin-like_IPPA"/>
</dbReference>
<evidence type="ECO:0000313" key="6">
    <source>
        <dbReference type="Proteomes" id="UP001139199"/>
    </source>
</evidence>
<dbReference type="AlphaFoldDB" id="A0A9X1I3F7"/>
<name>A0A9X1I3F7_9FLAO</name>
<dbReference type="InterPro" id="IPR018976">
    <property type="entry name" value="Imelysin-like"/>
</dbReference>
<feature type="chain" id="PRO_5040842069" evidence="3">
    <location>
        <begin position="20"/>
        <end position="355"/>
    </location>
</feature>
<evidence type="ECO:0000259" key="4">
    <source>
        <dbReference type="Pfam" id="PF09375"/>
    </source>
</evidence>
<evidence type="ECO:0000256" key="3">
    <source>
        <dbReference type="SAM" id="SignalP"/>
    </source>
</evidence>
<evidence type="ECO:0000256" key="2">
    <source>
        <dbReference type="ARBA" id="ARBA00022729"/>
    </source>
</evidence>
<dbReference type="Proteomes" id="UP001139199">
    <property type="component" value="Unassembled WGS sequence"/>
</dbReference>
<dbReference type="RefSeq" id="WP_226544438.1">
    <property type="nucleotide sequence ID" value="NZ_JAJAPW010000007.1"/>
</dbReference>
<dbReference type="PROSITE" id="PS51257">
    <property type="entry name" value="PROKAR_LIPOPROTEIN"/>
    <property type="match status" value="1"/>
</dbReference>